<dbReference type="PANTHER" id="PTHR33495:SF2">
    <property type="entry name" value="ANTI-SIGMA FACTOR ANTAGONIST TM_1081-RELATED"/>
    <property type="match status" value="1"/>
</dbReference>
<dbReference type="SUPFAM" id="SSF52091">
    <property type="entry name" value="SpoIIaa-like"/>
    <property type="match status" value="1"/>
</dbReference>
<dbReference type="Gene3D" id="3.30.750.24">
    <property type="entry name" value="STAS domain"/>
    <property type="match status" value="1"/>
</dbReference>
<dbReference type="PROSITE" id="PS50801">
    <property type="entry name" value="STAS"/>
    <property type="match status" value="1"/>
</dbReference>
<dbReference type="Pfam" id="PF13466">
    <property type="entry name" value="STAS_2"/>
    <property type="match status" value="1"/>
</dbReference>
<keyword evidence="3" id="KW-0812">Transmembrane</keyword>
<dbReference type="InterPro" id="IPR003658">
    <property type="entry name" value="Anti-sigma_ant"/>
</dbReference>
<comment type="caution">
    <text evidence="5">The sequence shown here is derived from an EMBL/GenBank/DDBJ whole genome shotgun (WGS) entry which is preliminary data.</text>
</comment>
<organism evidence="5 6">
    <name type="scientific">Pseudonocardia asaccharolytica DSM 44247 = NBRC 16224</name>
    <dbReference type="NCBI Taxonomy" id="1123024"/>
    <lineage>
        <taxon>Bacteria</taxon>
        <taxon>Bacillati</taxon>
        <taxon>Actinomycetota</taxon>
        <taxon>Actinomycetes</taxon>
        <taxon>Pseudonocardiales</taxon>
        <taxon>Pseudonocardiaceae</taxon>
        <taxon>Pseudonocardia</taxon>
    </lineage>
</organism>
<dbReference type="STRING" id="1123024.GCA_000423625_04616"/>
<accession>A0A511D555</accession>
<dbReference type="PANTHER" id="PTHR33495">
    <property type="entry name" value="ANTI-SIGMA FACTOR ANTAGONIST TM_1081-RELATED-RELATED"/>
    <property type="match status" value="1"/>
</dbReference>
<keyword evidence="3" id="KW-0472">Membrane</keyword>
<feature type="transmembrane region" description="Helical" evidence="3">
    <location>
        <begin position="54"/>
        <end position="73"/>
    </location>
</feature>
<proteinExistence type="inferred from homology"/>
<sequence length="134" mass="13712">MGAATNSGDEILAAELLTDPSGPVICAVRGEVDMSNADELSVYLDSAFKAGPDVVVDLSGVTFLASAGVRVLLKAYTDRRGRRIAIVTNAAIEAVLRICGLTAVVPCRPTRSLAVRELVRSASAASGDGSPPVG</sequence>
<gene>
    <name evidence="5" type="ORF">PA7_37660</name>
</gene>
<dbReference type="InterPro" id="IPR058548">
    <property type="entry name" value="MlaB-like_STAS"/>
</dbReference>
<keyword evidence="6" id="KW-1185">Reference proteome</keyword>
<dbReference type="OrthoDB" id="5194587at2"/>
<dbReference type="CDD" id="cd07043">
    <property type="entry name" value="STAS_anti-anti-sigma_factors"/>
    <property type="match status" value="1"/>
</dbReference>
<evidence type="ECO:0000256" key="1">
    <source>
        <dbReference type="ARBA" id="ARBA00009013"/>
    </source>
</evidence>
<dbReference type="EMBL" id="BJVI01000051">
    <property type="protein sequence ID" value="GEL19929.1"/>
    <property type="molecule type" value="Genomic_DNA"/>
</dbReference>
<dbReference type="GO" id="GO:0043856">
    <property type="term" value="F:anti-sigma factor antagonist activity"/>
    <property type="evidence" value="ECO:0007669"/>
    <property type="project" value="InterPro"/>
</dbReference>
<evidence type="ECO:0000256" key="3">
    <source>
        <dbReference type="SAM" id="Phobius"/>
    </source>
</evidence>
<dbReference type="NCBIfam" id="TIGR00377">
    <property type="entry name" value="ant_ant_sig"/>
    <property type="match status" value="1"/>
</dbReference>
<dbReference type="AlphaFoldDB" id="A0A511D555"/>
<evidence type="ECO:0000259" key="4">
    <source>
        <dbReference type="PROSITE" id="PS50801"/>
    </source>
</evidence>
<dbReference type="InterPro" id="IPR002645">
    <property type="entry name" value="STAS_dom"/>
</dbReference>
<evidence type="ECO:0000256" key="2">
    <source>
        <dbReference type="RuleBase" id="RU003749"/>
    </source>
</evidence>
<name>A0A511D555_9PSEU</name>
<keyword evidence="3" id="KW-1133">Transmembrane helix</keyword>
<comment type="similarity">
    <text evidence="1 2">Belongs to the anti-sigma-factor antagonist family.</text>
</comment>
<protein>
    <recommendedName>
        <fullName evidence="2">Anti-sigma factor antagonist</fullName>
    </recommendedName>
</protein>
<dbReference type="Proteomes" id="UP000321328">
    <property type="component" value="Unassembled WGS sequence"/>
</dbReference>
<evidence type="ECO:0000313" key="6">
    <source>
        <dbReference type="Proteomes" id="UP000321328"/>
    </source>
</evidence>
<reference evidence="5 6" key="1">
    <citation type="submission" date="2019-07" db="EMBL/GenBank/DDBJ databases">
        <title>Whole genome shotgun sequence of Pseudonocardia asaccharolytica NBRC 16224.</title>
        <authorList>
            <person name="Hosoyama A."/>
            <person name="Uohara A."/>
            <person name="Ohji S."/>
            <person name="Ichikawa N."/>
        </authorList>
    </citation>
    <scope>NUCLEOTIDE SEQUENCE [LARGE SCALE GENOMIC DNA]</scope>
    <source>
        <strain evidence="5 6">NBRC 16224</strain>
    </source>
</reference>
<dbReference type="InterPro" id="IPR036513">
    <property type="entry name" value="STAS_dom_sf"/>
</dbReference>
<feature type="domain" description="STAS" evidence="4">
    <location>
        <begin position="13"/>
        <end position="126"/>
    </location>
</feature>
<dbReference type="RefSeq" id="WP_051233445.1">
    <property type="nucleotide sequence ID" value="NZ_AUII01000039.1"/>
</dbReference>
<evidence type="ECO:0000313" key="5">
    <source>
        <dbReference type="EMBL" id="GEL19929.1"/>
    </source>
</evidence>